<keyword evidence="3" id="KW-1185">Reference proteome</keyword>
<organism evidence="1">
    <name type="scientific">Acididesulfobacillus acetoxydans</name>
    <dbReference type="NCBI Taxonomy" id="1561005"/>
    <lineage>
        <taxon>Bacteria</taxon>
        <taxon>Bacillati</taxon>
        <taxon>Bacillota</taxon>
        <taxon>Clostridia</taxon>
        <taxon>Eubacteriales</taxon>
        <taxon>Peptococcaceae</taxon>
        <taxon>Acididesulfobacillus</taxon>
    </lineage>
</organism>
<dbReference type="Proteomes" id="UP001071230">
    <property type="component" value="Unassembled WGS sequence"/>
</dbReference>
<evidence type="ECO:0000313" key="2">
    <source>
        <dbReference type="EMBL" id="CEJ09586.1"/>
    </source>
</evidence>
<reference evidence="1" key="2">
    <citation type="submission" date="2020-01" db="EMBL/GenBank/DDBJ databases">
        <authorList>
            <person name="Hornung B."/>
        </authorList>
    </citation>
    <scope>NUCLEOTIDE SEQUENCE</scope>
    <source>
        <strain evidence="1">PacBioINE</strain>
    </source>
</reference>
<protein>
    <submittedName>
        <fullName evidence="1">Uncharacterized protein</fullName>
    </submittedName>
</protein>
<dbReference type="KEGG" id="aacx:DEACI_0860"/>
<evidence type="ECO:0000313" key="3">
    <source>
        <dbReference type="Proteomes" id="UP001071230"/>
    </source>
</evidence>
<accession>A0A8S0W206</accession>
<proteinExistence type="predicted"/>
<sequence length="43" mass="4971">MAADVYRVKGMLIWQTDEYYFSLGGDYGLDELKDLAARLKKPE</sequence>
<evidence type="ECO:0000313" key="1">
    <source>
        <dbReference type="EMBL" id="CAA7600208.1"/>
    </source>
</evidence>
<dbReference type="EMBL" id="LR746496">
    <property type="protein sequence ID" value="CAA7600208.1"/>
    <property type="molecule type" value="Genomic_DNA"/>
</dbReference>
<dbReference type="Proteomes" id="UP000836597">
    <property type="component" value="Chromosome"/>
</dbReference>
<name>A0A8S0W206_9FIRM</name>
<dbReference type="EMBL" id="CDGJ01000134">
    <property type="protein sequence ID" value="CEJ09586.1"/>
    <property type="molecule type" value="Genomic_DNA"/>
</dbReference>
<reference evidence="2" key="1">
    <citation type="submission" date="2014-11" db="EMBL/GenBank/DDBJ databases">
        <authorList>
            <person name="Hornung B.V."/>
        </authorList>
    </citation>
    <scope>NUCLEOTIDE SEQUENCE</scope>
    <source>
        <strain evidence="2">INE</strain>
    </source>
</reference>
<gene>
    <name evidence="1" type="ORF">DEACI_0860</name>
    <name evidence="2" type="ORF">DEACI_4071</name>
</gene>
<dbReference type="AlphaFoldDB" id="A0A8S0W206"/>